<evidence type="ECO:0000313" key="2">
    <source>
        <dbReference type="Proteomes" id="UP000823933"/>
    </source>
</evidence>
<keyword evidence="1" id="KW-0378">Hydrolase</keyword>
<protein>
    <submittedName>
        <fullName evidence="1">Alpha/beta hydrolase</fullName>
    </submittedName>
</protein>
<dbReference type="GO" id="GO:0016787">
    <property type="term" value="F:hydrolase activity"/>
    <property type="evidence" value="ECO:0007669"/>
    <property type="project" value="UniProtKB-KW"/>
</dbReference>
<dbReference type="Gene3D" id="3.40.50.1820">
    <property type="entry name" value="alpha/beta hydrolase"/>
    <property type="match status" value="1"/>
</dbReference>
<dbReference type="EMBL" id="DXHQ01000016">
    <property type="protein sequence ID" value="HIW08009.1"/>
    <property type="molecule type" value="Genomic_DNA"/>
</dbReference>
<dbReference type="PANTHER" id="PTHR48098">
    <property type="entry name" value="ENTEROCHELIN ESTERASE-RELATED"/>
    <property type="match status" value="1"/>
</dbReference>
<reference evidence="1" key="1">
    <citation type="journal article" date="2021" name="PeerJ">
        <title>Extensive microbial diversity within the chicken gut microbiome revealed by metagenomics and culture.</title>
        <authorList>
            <person name="Gilroy R."/>
            <person name="Ravi A."/>
            <person name="Getino M."/>
            <person name="Pursley I."/>
            <person name="Horton D.L."/>
            <person name="Alikhan N.F."/>
            <person name="Baker D."/>
            <person name="Gharbi K."/>
            <person name="Hall N."/>
            <person name="Watson M."/>
            <person name="Adriaenssens E.M."/>
            <person name="Foster-Nyarko E."/>
            <person name="Jarju S."/>
            <person name="Secka A."/>
            <person name="Antonio M."/>
            <person name="Oren A."/>
            <person name="Chaudhuri R.R."/>
            <person name="La Ragione R."/>
            <person name="Hildebrand F."/>
            <person name="Pallen M.J."/>
        </authorList>
    </citation>
    <scope>NUCLEOTIDE SEQUENCE</scope>
    <source>
        <strain evidence="1">ChiHcolR34-3080</strain>
    </source>
</reference>
<comment type="caution">
    <text evidence="1">The sequence shown here is derived from an EMBL/GenBank/DDBJ whole genome shotgun (WGS) entry which is preliminary data.</text>
</comment>
<organism evidence="1 2">
    <name type="scientific">Candidatus Faecalibacterium intestinigallinarum</name>
    <dbReference type="NCBI Taxonomy" id="2838581"/>
    <lineage>
        <taxon>Bacteria</taxon>
        <taxon>Bacillati</taxon>
        <taxon>Bacillota</taxon>
        <taxon>Clostridia</taxon>
        <taxon>Eubacteriales</taxon>
        <taxon>Oscillospiraceae</taxon>
        <taxon>Faecalibacterium</taxon>
    </lineage>
</organism>
<dbReference type="Proteomes" id="UP000823933">
    <property type="component" value="Unassembled WGS sequence"/>
</dbReference>
<reference evidence="1" key="2">
    <citation type="submission" date="2021-04" db="EMBL/GenBank/DDBJ databases">
        <authorList>
            <person name="Gilroy R."/>
        </authorList>
    </citation>
    <scope>NUCLEOTIDE SEQUENCE</scope>
    <source>
        <strain evidence="1">ChiHcolR34-3080</strain>
    </source>
</reference>
<sequence length="262" mass="29950">MVNKWSVPYPAVNGEEARDAYLYLPAGYEEEPDRRYPVLYMFDGQNVFWDEDATYGKSWGLEAFLDAYEVPLIVAALQCNTGRNNERLDEYSPYRFDDPQLGRFDGHGDDTMRWFIEQFKPFVDENARTLPDREHTFIAGSSMGGLMSLYALFQYNHIFGRAAALSPSIWVAPEKLKSLVARAKVRQGTVLYMDYGAREMGNHAGMRRDFGAFGAKVLSRGVNLTMRIVPNGTHSEASWEKQLPFVMETLFYDLDDPNESND</sequence>
<dbReference type="InterPro" id="IPR029058">
    <property type="entry name" value="AB_hydrolase_fold"/>
</dbReference>
<accession>A0A9D1Q8J5</accession>
<dbReference type="AlphaFoldDB" id="A0A9D1Q8J5"/>
<name>A0A9D1Q8J5_9FIRM</name>
<dbReference type="Pfam" id="PF00756">
    <property type="entry name" value="Esterase"/>
    <property type="match status" value="1"/>
</dbReference>
<dbReference type="SUPFAM" id="SSF53474">
    <property type="entry name" value="alpha/beta-Hydrolases"/>
    <property type="match status" value="1"/>
</dbReference>
<evidence type="ECO:0000313" key="1">
    <source>
        <dbReference type="EMBL" id="HIW08009.1"/>
    </source>
</evidence>
<proteinExistence type="predicted"/>
<dbReference type="PANTHER" id="PTHR48098:SF6">
    <property type="entry name" value="FERRI-BACILLIBACTIN ESTERASE BESA"/>
    <property type="match status" value="1"/>
</dbReference>
<dbReference type="InterPro" id="IPR000801">
    <property type="entry name" value="Esterase-like"/>
</dbReference>
<dbReference type="InterPro" id="IPR050583">
    <property type="entry name" value="Mycobacterial_A85_antigen"/>
</dbReference>
<gene>
    <name evidence="1" type="ORF">H9890_01240</name>
</gene>